<evidence type="ECO:0000313" key="3">
    <source>
        <dbReference type="Proteomes" id="UP001211065"/>
    </source>
</evidence>
<organism evidence="2 3">
    <name type="scientific">Clydaea vesicula</name>
    <dbReference type="NCBI Taxonomy" id="447962"/>
    <lineage>
        <taxon>Eukaryota</taxon>
        <taxon>Fungi</taxon>
        <taxon>Fungi incertae sedis</taxon>
        <taxon>Chytridiomycota</taxon>
        <taxon>Chytridiomycota incertae sedis</taxon>
        <taxon>Chytridiomycetes</taxon>
        <taxon>Lobulomycetales</taxon>
        <taxon>Lobulomycetaceae</taxon>
        <taxon>Clydaea</taxon>
    </lineage>
</organism>
<gene>
    <name evidence="2" type="ORF">HK099_001561</name>
</gene>
<evidence type="ECO:0000256" key="1">
    <source>
        <dbReference type="SAM" id="SignalP"/>
    </source>
</evidence>
<protein>
    <submittedName>
        <fullName evidence="2">Uncharacterized protein</fullName>
    </submittedName>
</protein>
<accession>A0AAD5XZM9</accession>
<reference evidence="2" key="1">
    <citation type="submission" date="2020-05" db="EMBL/GenBank/DDBJ databases">
        <title>Phylogenomic resolution of chytrid fungi.</title>
        <authorList>
            <person name="Stajich J.E."/>
            <person name="Amses K."/>
            <person name="Simmons R."/>
            <person name="Seto K."/>
            <person name="Myers J."/>
            <person name="Bonds A."/>
            <person name="Quandt C.A."/>
            <person name="Barry K."/>
            <person name="Liu P."/>
            <person name="Grigoriev I."/>
            <person name="Longcore J.E."/>
            <person name="James T.Y."/>
        </authorList>
    </citation>
    <scope>NUCLEOTIDE SEQUENCE</scope>
    <source>
        <strain evidence="2">JEL0476</strain>
    </source>
</reference>
<evidence type="ECO:0000313" key="2">
    <source>
        <dbReference type="EMBL" id="KAJ3223080.1"/>
    </source>
</evidence>
<keyword evidence="1" id="KW-0732">Signal</keyword>
<name>A0AAD5XZM9_9FUNG</name>
<feature type="signal peptide" evidence="1">
    <location>
        <begin position="1"/>
        <end position="20"/>
    </location>
</feature>
<sequence>MKLTITTLLALAASLPTVDPSCTVDPNSTECEFYSTACPANSASLPAFCTDGSAKVLTTEQTLAGIFDTCDQMPDMKDCSLPQSPALYKYSRLCLDMPRMRSCRPWKNMCTSINFQTTFCQ</sequence>
<dbReference type="EMBL" id="JADGJW010000145">
    <property type="protein sequence ID" value="KAJ3223080.1"/>
    <property type="molecule type" value="Genomic_DNA"/>
</dbReference>
<dbReference type="AlphaFoldDB" id="A0AAD5XZM9"/>
<proteinExistence type="predicted"/>
<feature type="chain" id="PRO_5042026538" evidence="1">
    <location>
        <begin position="21"/>
        <end position="121"/>
    </location>
</feature>
<keyword evidence="3" id="KW-1185">Reference proteome</keyword>
<dbReference type="Proteomes" id="UP001211065">
    <property type="component" value="Unassembled WGS sequence"/>
</dbReference>
<comment type="caution">
    <text evidence="2">The sequence shown here is derived from an EMBL/GenBank/DDBJ whole genome shotgun (WGS) entry which is preliminary data.</text>
</comment>